<dbReference type="Proteomes" id="UP000265515">
    <property type="component" value="Unassembled WGS sequence"/>
</dbReference>
<evidence type="ECO:0000256" key="1">
    <source>
        <dbReference type="SAM" id="Phobius"/>
    </source>
</evidence>
<evidence type="ECO:0000313" key="2">
    <source>
        <dbReference type="EMBL" id="GBG88241.1"/>
    </source>
</evidence>
<dbReference type="AlphaFoldDB" id="A0A388M123"/>
<accession>A0A388M123</accession>
<keyword evidence="1" id="KW-1133">Transmembrane helix</keyword>
<gene>
    <name evidence="2" type="ORF">CBR_g46808</name>
</gene>
<dbReference type="EMBL" id="BFEA01000659">
    <property type="protein sequence ID" value="GBG88241.1"/>
    <property type="molecule type" value="Genomic_DNA"/>
</dbReference>
<organism evidence="2 3">
    <name type="scientific">Chara braunii</name>
    <name type="common">Braun's stonewort</name>
    <dbReference type="NCBI Taxonomy" id="69332"/>
    <lineage>
        <taxon>Eukaryota</taxon>
        <taxon>Viridiplantae</taxon>
        <taxon>Streptophyta</taxon>
        <taxon>Charophyceae</taxon>
        <taxon>Charales</taxon>
        <taxon>Characeae</taxon>
        <taxon>Chara</taxon>
    </lineage>
</organism>
<evidence type="ECO:0000313" key="3">
    <source>
        <dbReference type="Proteomes" id="UP000265515"/>
    </source>
</evidence>
<comment type="caution">
    <text evidence="2">The sequence shown here is derived from an EMBL/GenBank/DDBJ whole genome shotgun (WGS) entry which is preliminary data.</text>
</comment>
<feature type="transmembrane region" description="Helical" evidence="1">
    <location>
        <begin position="36"/>
        <end position="62"/>
    </location>
</feature>
<name>A0A388M123_CHABU</name>
<reference evidence="2 3" key="1">
    <citation type="journal article" date="2018" name="Cell">
        <title>The Chara Genome: Secondary Complexity and Implications for Plant Terrestrialization.</title>
        <authorList>
            <person name="Nishiyama T."/>
            <person name="Sakayama H."/>
            <person name="Vries J.D."/>
            <person name="Buschmann H."/>
            <person name="Saint-Marcoux D."/>
            <person name="Ullrich K.K."/>
            <person name="Haas F.B."/>
            <person name="Vanderstraeten L."/>
            <person name="Becker D."/>
            <person name="Lang D."/>
            <person name="Vosolsobe S."/>
            <person name="Rombauts S."/>
            <person name="Wilhelmsson P.K.I."/>
            <person name="Janitza P."/>
            <person name="Kern R."/>
            <person name="Heyl A."/>
            <person name="Rumpler F."/>
            <person name="Villalobos L.I.A.C."/>
            <person name="Clay J.M."/>
            <person name="Skokan R."/>
            <person name="Toyoda A."/>
            <person name="Suzuki Y."/>
            <person name="Kagoshima H."/>
            <person name="Schijlen E."/>
            <person name="Tajeshwar N."/>
            <person name="Catarino B."/>
            <person name="Hetherington A.J."/>
            <person name="Saltykova A."/>
            <person name="Bonnot C."/>
            <person name="Breuninger H."/>
            <person name="Symeonidi A."/>
            <person name="Radhakrishnan G.V."/>
            <person name="Van Nieuwerburgh F."/>
            <person name="Deforce D."/>
            <person name="Chang C."/>
            <person name="Karol K.G."/>
            <person name="Hedrich R."/>
            <person name="Ulvskov P."/>
            <person name="Glockner G."/>
            <person name="Delwiche C.F."/>
            <person name="Petrasek J."/>
            <person name="Van de Peer Y."/>
            <person name="Friml J."/>
            <person name="Beilby M."/>
            <person name="Dolan L."/>
            <person name="Kohara Y."/>
            <person name="Sugano S."/>
            <person name="Fujiyama A."/>
            <person name="Delaux P.-M."/>
            <person name="Quint M."/>
            <person name="TheiBen G."/>
            <person name="Hagemann M."/>
            <person name="Harholt J."/>
            <person name="Dunand C."/>
            <person name="Zachgo S."/>
            <person name="Langdale J."/>
            <person name="Maumus F."/>
            <person name="Straeten D.V.D."/>
            <person name="Gould S.B."/>
            <person name="Rensing S.A."/>
        </authorList>
    </citation>
    <scope>NUCLEOTIDE SEQUENCE [LARGE SCALE GENOMIC DNA]</scope>
    <source>
        <strain evidence="2 3">S276</strain>
    </source>
</reference>
<sequence length="177" mass="18746">MAQDMAQLCDGRAMIAMASVAMAGIAMERDATTMEWITMASAAMVQIAMASAAMVAIAIAIVSAAMEDILVRSDGDELSASMAVPMASAGMDAIPFASAALVQNEEIADVRYPTPLTFAKCHNVCQTIFCRFPVLTLARNEPPHWVFGSVGNCASVHNGPSHLASARNERLRCDYCA</sequence>
<protein>
    <submittedName>
        <fullName evidence="2">Uncharacterized protein</fullName>
    </submittedName>
</protein>
<keyword evidence="1" id="KW-0472">Membrane</keyword>
<keyword evidence="3" id="KW-1185">Reference proteome</keyword>
<proteinExistence type="predicted"/>
<keyword evidence="1" id="KW-0812">Transmembrane</keyword>
<dbReference type="Gramene" id="GBG88241">
    <property type="protein sequence ID" value="GBG88241"/>
    <property type="gene ID" value="CBR_g46808"/>
</dbReference>